<dbReference type="GeneID" id="10822473"/>
<dbReference type="Proteomes" id="UP000006622">
    <property type="component" value="Chromosome"/>
</dbReference>
<dbReference type="EMBL" id="CP002101">
    <property type="protein sequence ID" value="AEH60714.1"/>
    <property type="molecule type" value="Genomic_DNA"/>
</dbReference>
<evidence type="ECO:0000313" key="2">
    <source>
        <dbReference type="EMBL" id="AEH60714.1"/>
    </source>
</evidence>
<dbReference type="OrthoDB" id="147896at2157"/>
<accession>F7XLI2</accession>
<feature type="coiled-coil region" evidence="1">
    <location>
        <begin position="370"/>
        <end position="418"/>
    </location>
</feature>
<feature type="coiled-coil region" evidence="1">
    <location>
        <begin position="192"/>
        <end position="252"/>
    </location>
</feature>
<dbReference type="HOGENOM" id="CLU_640319_0_0_2"/>
<keyword evidence="3" id="KW-1185">Reference proteome</keyword>
<reference evidence="2" key="1">
    <citation type="submission" date="2010-07" db="EMBL/GenBank/DDBJ databases">
        <title>The complete genome of Methanosalsum zhilinae DSM 4017.</title>
        <authorList>
            <consortium name="US DOE Joint Genome Institute (JGI-PGF)"/>
            <person name="Lucas S."/>
            <person name="Copeland A."/>
            <person name="Lapidus A."/>
            <person name="Glavina del Rio T."/>
            <person name="Dalin E."/>
            <person name="Tice H."/>
            <person name="Bruce D."/>
            <person name="Goodwin L."/>
            <person name="Pitluck S."/>
            <person name="Kyrpides N."/>
            <person name="Mavromatis K."/>
            <person name="Ovchinnikova G."/>
            <person name="Daligault H."/>
            <person name="Detter J.C."/>
            <person name="Han C."/>
            <person name="Tapia R."/>
            <person name="Larimer F."/>
            <person name="Land M."/>
            <person name="Hauser L."/>
            <person name="Markowitz V."/>
            <person name="Cheng J.-F."/>
            <person name="Hugenholtz P."/>
            <person name="Woyke T."/>
            <person name="Wu D."/>
            <person name="Spring S."/>
            <person name="Schueler E."/>
            <person name="Brambilla E."/>
            <person name="Klenk H.-P."/>
            <person name="Eisen J.A."/>
        </authorList>
    </citation>
    <scope>NUCLEOTIDE SEQUENCE</scope>
    <source>
        <strain evidence="2">DSM 4017</strain>
    </source>
</reference>
<dbReference type="AlphaFoldDB" id="F7XLI2"/>
<name>F7XLI2_METZD</name>
<protein>
    <submittedName>
        <fullName evidence="2">Uncharacterized protein</fullName>
    </submittedName>
</protein>
<gene>
    <name evidence="2" type="ordered locus">Mzhil_0852</name>
</gene>
<keyword evidence="1" id="KW-0175">Coiled coil</keyword>
<dbReference type="RefSeq" id="WP_013898153.1">
    <property type="nucleotide sequence ID" value="NC_015676.1"/>
</dbReference>
<dbReference type="STRING" id="679901.Mzhil_0852"/>
<proteinExistence type="predicted"/>
<organism evidence="2 3">
    <name type="scientific">Methanosalsum zhilinae (strain DSM 4017 / NBRC 107636 / OCM 62 / WeN5)</name>
    <name type="common">Methanohalophilus zhilinae</name>
    <dbReference type="NCBI Taxonomy" id="679901"/>
    <lineage>
        <taxon>Archaea</taxon>
        <taxon>Methanobacteriati</taxon>
        <taxon>Methanobacteriota</taxon>
        <taxon>Stenosarchaea group</taxon>
        <taxon>Methanomicrobia</taxon>
        <taxon>Methanosarcinales</taxon>
        <taxon>Methanosarcinaceae</taxon>
        <taxon>Methanosalsum</taxon>
    </lineage>
</organism>
<dbReference type="Gene3D" id="1.10.287.1490">
    <property type="match status" value="1"/>
</dbReference>
<dbReference type="KEGG" id="mzh:Mzhil_0852"/>
<sequence length="428" mass="50842">MKFLEKIFGRKKEEPETLYLELEKLPEWIKNESEKEIDELRPSIQDIYKEINDVLEELKHDKEYLMEAEPVETADKRMEKVGDSNRDNIIDNLDMLMEKISIPDDFSLQGSYKFYVDSRSDMNTFLDNARKSMIYAKALYPEEYRKIDTDLERLNELLSDLFKTIKEPKNKLDSSEDIIANIENIHNLWNEIDTSRNNIQKLKDKYSSLNKGMEETESQLDRLKSSQEYAKAKEIENEIQNTRIQINDMESEIKRMFTPLSKALSRMKKQDENKMYKLSPQLRKMLDMIMDNPSSAIDYDLSPVYDEVLLRIENDSLGLKDKKKEKTLEQVQKLKNSSEPQRLYEIKNQHNIHLNQLMEKLDQISVYNKKESLEKEIFRKKSMLESIQKELDTEKKHLDNLEVKLEDEKSELNSNMRTVFGQDIIINY</sequence>
<evidence type="ECO:0000313" key="3">
    <source>
        <dbReference type="Proteomes" id="UP000006622"/>
    </source>
</evidence>
<evidence type="ECO:0000256" key="1">
    <source>
        <dbReference type="SAM" id="Coils"/>
    </source>
</evidence>